<feature type="domain" description="G" evidence="1">
    <location>
        <begin position="7"/>
        <end position="125"/>
    </location>
</feature>
<dbReference type="InterPro" id="IPR052705">
    <property type="entry name" value="Gliding_Motility_GTPase"/>
</dbReference>
<gene>
    <name evidence="2" type="ORF">SDC9_71897</name>
</gene>
<dbReference type="SUPFAM" id="SSF52540">
    <property type="entry name" value="P-loop containing nucleoside triphosphate hydrolases"/>
    <property type="match status" value="1"/>
</dbReference>
<dbReference type="InterPro" id="IPR006073">
    <property type="entry name" value="GTP-bd"/>
</dbReference>
<reference evidence="2" key="1">
    <citation type="submission" date="2019-08" db="EMBL/GenBank/DDBJ databases">
        <authorList>
            <person name="Kucharzyk K."/>
            <person name="Murdoch R.W."/>
            <person name="Higgins S."/>
            <person name="Loffler F."/>
        </authorList>
    </citation>
    <scope>NUCLEOTIDE SEQUENCE</scope>
</reference>
<protein>
    <recommendedName>
        <fullName evidence="1">G domain-containing protein</fullName>
    </recommendedName>
</protein>
<dbReference type="Gene3D" id="3.40.50.300">
    <property type="entry name" value="P-loop containing nucleotide triphosphate hydrolases"/>
    <property type="match status" value="1"/>
</dbReference>
<sequence length="180" mass="19126">MMESLPRIALVGAMGIGKTTALRSLCGDQMVSSDVVNLDRASNAKEFTTVGTEFGEIDLGDGERVQICGCPGQERFAFVRQWILSVSMGIFIMVDVNQPQALQEATRLLQDVAALEQTPVVLILNARAAPAARIDAFAAALTGAGLGVVPVLHADPRDRQQMLDAIGVLASMLSLQSEES</sequence>
<dbReference type="GO" id="GO:0003924">
    <property type="term" value="F:GTPase activity"/>
    <property type="evidence" value="ECO:0007669"/>
    <property type="project" value="InterPro"/>
</dbReference>
<evidence type="ECO:0000259" key="1">
    <source>
        <dbReference type="Pfam" id="PF01926"/>
    </source>
</evidence>
<organism evidence="2">
    <name type="scientific">bioreactor metagenome</name>
    <dbReference type="NCBI Taxonomy" id="1076179"/>
    <lineage>
        <taxon>unclassified sequences</taxon>
        <taxon>metagenomes</taxon>
        <taxon>ecological metagenomes</taxon>
    </lineage>
</organism>
<dbReference type="AlphaFoldDB" id="A0A644YFV5"/>
<dbReference type="EMBL" id="VSSQ01004489">
    <property type="protein sequence ID" value="MPM25403.1"/>
    <property type="molecule type" value="Genomic_DNA"/>
</dbReference>
<dbReference type="InterPro" id="IPR027417">
    <property type="entry name" value="P-loop_NTPase"/>
</dbReference>
<name>A0A644YFV5_9ZZZZ</name>
<comment type="caution">
    <text evidence="2">The sequence shown here is derived from an EMBL/GenBank/DDBJ whole genome shotgun (WGS) entry which is preliminary data.</text>
</comment>
<dbReference type="CDD" id="cd00882">
    <property type="entry name" value="Ras_like_GTPase"/>
    <property type="match status" value="1"/>
</dbReference>
<dbReference type="Pfam" id="PF01926">
    <property type="entry name" value="MMR_HSR1"/>
    <property type="match status" value="1"/>
</dbReference>
<evidence type="ECO:0000313" key="2">
    <source>
        <dbReference type="EMBL" id="MPM25403.1"/>
    </source>
</evidence>
<accession>A0A644YFV5</accession>
<dbReference type="PANTHER" id="PTHR42708:SF1">
    <property type="entry name" value="GLIDING MOTILITY PROTEIN MGLA"/>
    <property type="match status" value="1"/>
</dbReference>
<proteinExistence type="predicted"/>
<dbReference type="PANTHER" id="PTHR42708">
    <property type="entry name" value="ATP/GTP-BINDING PROTEIN-RELATED"/>
    <property type="match status" value="1"/>
</dbReference>
<dbReference type="GO" id="GO:0005525">
    <property type="term" value="F:GTP binding"/>
    <property type="evidence" value="ECO:0007669"/>
    <property type="project" value="InterPro"/>
</dbReference>